<evidence type="ECO:0000313" key="3">
    <source>
        <dbReference type="Proteomes" id="UP000794436"/>
    </source>
</evidence>
<dbReference type="EMBL" id="SPLM01000075">
    <property type="protein sequence ID" value="TMW61809.1"/>
    <property type="molecule type" value="Genomic_DNA"/>
</dbReference>
<gene>
    <name evidence="2" type="ORF">Poli38472_010872</name>
</gene>
<keyword evidence="3" id="KW-1185">Reference proteome</keyword>
<sequence>MVLSRKTFSTIALASVATFAALTSLVEARTDWLPTMNGLSVEDAWDEAKDYYEDALEAVDPRDQYEKIIGFDAFEDQIEADYKSGATRDQLNTKIADFVTKTEALIPGFQDVADKQMSRLEVYFKVKSGALSENSPDAQVLKQPSVDDTATTPWPTASASANSGTNTTSAPPAPTSTGSGSSNPSSPVTAPVPSSPVSPTPAPSSAPTYLLISVTTAAVMVTAAGSVM</sequence>
<evidence type="ECO:0000313" key="2">
    <source>
        <dbReference type="EMBL" id="TMW61809.1"/>
    </source>
</evidence>
<name>A0A8K1CE76_PYTOL</name>
<dbReference type="Proteomes" id="UP000794436">
    <property type="component" value="Unassembled WGS sequence"/>
</dbReference>
<dbReference type="AlphaFoldDB" id="A0A8K1CE76"/>
<reference evidence="2" key="1">
    <citation type="submission" date="2019-03" db="EMBL/GenBank/DDBJ databases">
        <title>Long read genome sequence of the mycoparasitic Pythium oligandrum ATCC 38472 isolated from sugarbeet rhizosphere.</title>
        <authorList>
            <person name="Gaulin E."/>
        </authorList>
    </citation>
    <scope>NUCLEOTIDE SEQUENCE</scope>
    <source>
        <strain evidence="2">ATCC 38472_TT</strain>
    </source>
</reference>
<feature type="region of interest" description="Disordered" evidence="1">
    <location>
        <begin position="134"/>
        <end position="205"/>
    </location>
</feature>
<feature type="compositionally biased region" description="Pro residues" evidence="1">
    <location>
        <begin position="193"/>
        <end position="204"/>
    </location>
</feature>
<organism evidence="2 3">
    <name type="scientific">Pythium oligandrum</name>
    <name type="common">Mycoparasitic fungus</name>
    <dbReference type="NCBI Taxonomy" id="41045"/>
    <lineage>
        <taxon>Eukaryota</taxon>
        <taxon>Sar</taxon>
        <taxon>Stramenopiles</taxon>
        <taxon>Oomycota</taxon>
        <taxon>Peronosporomycetes</taxon>
        <taxon>Pythiales</taxon>
        <taxon>Pythiaceae</taxon>
        <taxon>Pythium</taxon>
    </lineage>
</organism>
<feature type="compositionally biased region" description="Low complexity" evidence="1">
    <location>
        <begin position="149"/>
        <end position="192"/>
    </location>
</feature>
<proteinExistence type="predicted"/>
<evidence type="ECO:0000256" key="1">
    <source>
        <dbReference type="SAM" id="MobiDB-lite"/>
    </source>
</evidence>
<protein>
    <submittedName>
        <fullName evidence="2">Uncharacterized protein</fullName>
    </submittedName>
</protein>
<comment type="caution">
    <text evidence="2">The sequence shown here is derived from an EMBL/GenBank/DDBJ whole genome shotgun (WGS) entry which is preliminary data.</text>
</comment>
<accession>A0A8K1CE76</accession>